<reference evidence="1" key="1">
    <citation type="journal article" date="2019" name="BMC Genomics">
        <title>A new reference genome for Sorghum bicolor reveals high levels of sequence similarity between sweet and grain genotypes: implications for the genetics of sugar metabolism.</title>
        <authorList>
            <person name="Cooper E.A."/>
            <person name="Brenton Z.W."/>
            <person name="Flinn B.S."/>
            <person name="Jenkins J."/>
            <person name="Shu S."/>
            <person name="Flowers D."/>
            <person name="Luo F."/>
            <person name="Wang Y."/>
            <person name="Xia P."/>
            <person name="Barry K."/>
            <person name="Daum C."/>
            <person name="Lipzen A."/>
            <person name="Yoshinaga Y."/>
            <person name="Schmutz J."/>
            <person name="Saski C."/>
            <person name="Vermerris W."/>
            <person name="Kresovich S."/>
        </authorList>
    </citation>
    <scope>NUCLEOTIDE SEQUENCE</scope>
</reference>
<evidence type="ECO:0000313" key="2">
    <source>
        <dbReference type="Proteomes" id="UP000807115"/>
    </source>
</evidence>
<evidence type="ECO:0000313" key="1">
    <source>
        <dbReference type="EMBL" id="KAG0532822.1"/>
    </source>
</evidence>
<reference evidence="1" key="2">
    <citation type="submission" date="2020-10" db="EMBL/GenBank/DDBJ databases">
        <authorList>
            <person name="Cooper E.A."/>
            <person name="Brenton Z.W."/>
            <person name="Flinn B.S."/>
            <person name="Jenkins J."/>
            <person name="Shu S."/>
            <person name="Flowers D."/>
            <person name="Luo F."/>
            <person name="Wang Y."/>
            <person name="Xia P."/>
            <person name="Barry K."/>
            <person name="Daum C."/>
            <person name="Lipzen A."/>
            <person name="Yoshinaga Y."/>
            <person name="Schmutz J."/>
            <person name="Saski C."/>
            <person name="Vermerris W."/>
            <person name="Kresovich S."/>
        </authorList>
    </citation>
    <scope>NUCLEOTIDE SEQUENCE</scope>
</reference>
<gene>
    <name evidence="1" type="ORF">BDA96_04G140000</name>
</gene>
<dbReference type="Proteomes" id="UP000807115">
    <property type="component" value="Chromosome 4"/>
</dbReference>
<comment type="caution">
    <text evidence="1">The sequence shown here is derived from an EMBL/GenBank/DDBJ whole genome shotgun (WGS) entry which is preliminary data.</text>
</comment>
<dbReference type="AlphaFoldDB" id="A0A921R4Z2"/>
<name>A0A921R4Z2_SORBI</name>
<organism evidence="1 2">
    <name type="scientific">Sorghum bicolor</name>
    <name type="common">Sorghum</name>
    <name type="synonym">Sorghum vulgare</name>
    <dbReference type="NCBI Taxonomy" id="4558"/>
    <lineage>
        <taxon>Eukaryota</taxon>
        <taxon>Viridiplantae</taxon>
        <taxon>Streptophyta</taxon>
        <taxon>Embryophyta</taxon>
        <taxon>Tracheophyta</taxon>
        <taxon>Spermatophyta</taxon>
        <taxon>Magnoliopsida</taxon>
        <taxon>Liliopsida</taxon>
        <taxon>Poales</taxon>
        <taxon>Poaceae</taxon>
        <taxon>PACMAD clade</taxon>
        <taxon>Panicoideae</taxon>
        <taxon>Andropogonodae</taxon>
        <taxon>Andropogoneae</taxon>
        <taxon>Sorghinae</taxon>
        <taxon>Sorghum</taxon>
    </lineage>
</organism>
<protein>
    <submittedName>
        <fullName evidence="1">Uncharacterized protein</fullName>
    </submittedName>
</protein>
<dbReference type="EMBL" id="CM027683">
    <property type="protein sequence ID" value="KAG0532822.1"/>
    <property type="molecule type" value="Genomic_DNA"/>
</dbReference>
<accession>A0A921R4Z2</accession>
<sequence length="131" mass="15004">MRRVATHAFVPESTLPLNCCPLRPKVLEMEMRLSWEKGKTRLGWEEVWIGKNAPVFLLMFLLTLGKRDWDGKKCGLGWEEVWIGKKCGLVNNCILGKNCFCFVSVYMEVFCISILERSASMISSLCFAKFS</sequence>
<proteinExistence type="predicted"/>